<evidence type="ECO:0000313" key="8">
    <source>
        <dbReference type="Proteomes" id="UP000471560"/>
    </source>
</evidence>
<evidence type="ECO:0000256" key="5">
    <source>
        <dbReference type="ARBA" id="ARBA00022840"/>
    </source>
</evidence>
<evidence type="ECO:0000256" key="4">
    <source>
        <dbReference type="ARBA" id="ARBA00022741"/>
    </source>
</evidence>
<comment type="subcellular location">
    <subcellularLocation>
        <location evidence="1">Cell inner membrane</location>
        <topology evidence="1">Peripheral membrane protein</topology>
    </subcellularLocation>
</comment>
<dbReference type="GO" id="GO:0015833">
    <property type="term" value="P:peptide transport"/>
    <property type="evidence" value="ECO:0007669"/>
    <property type="project" value="InterPro"/>
</dbReference>
<organism evidence="7 8">
    <name type="scientific">Rhizobium leguminosarum</name>
    <dbReference type="NCBI Taxonomy" id="384"/>
    <lineage>
        <taxon>Bacteria</taxon>
        <taxon>Pseudomonadati</taxon>
        <taxon>Pseudomonadota</taxon>
        <taxon>Alphaproteobacteria</taxon>
        <taxon>Hyphomicrobiales</taxon>
        <taxon>Rhizobiaceae</taxon>
        <taxon>Rhizobium/Agrobacterium group</taxon>
        <taxon>Rhizobium</taxon>
    </lineage>
</organism>
<reference evidence="7 8" key="1">
    <citation type="submission" date="2019-12" db="EMBL/GenBank/DDBJ databases">
        <title>Rhizobium genotypes associated with high levels of biological nitrogen fixation by grain legumes in a temperate-maritime cropping system.</title>
        <authorList>
            <person name="Maluk M."/>
            <person name="Francesc Ferrando Molina F."/>
            <person name="Lopez Del Egido L."/>
            <person name="Lafos M."/>
            <person name="Langarica-Fuentes A."/>
            <person name="Gebre Yohannes G."/>
            <person name="Young M.W."/>
            <person name="Martin P."/>
            <person name="Gantlett R."/>
            <person name="Kenicer G."/>
            <person name="Hawes C."/>
            <person name="Begg G.S."/>
            <person name="Quilliam R.S."/>
            <person name="Squire G.R."/>
            <person name="Poole P.S."/>
            <person name="Young P.W."/>
            <person name="Iannetta P.M."/>
            <person name="James E.K."/>
        </authorList>
    </citation>
    <scope>NUCLEOTIDE SEQUENCE [LARGE SCALE GENOMIC DNA]</scope>
    <source>
        <strain evidence="7 8">JHI1096</strain>
    </source>
</reference>
<comment type="caution">
    <text evidence="7">The sequence shown here is derived from an EMBL/GenBank/DDBJ whole genome shotgun (WGS) entry which is preliminary data.</text>
</comment>
<evidence type="ECO:0000256" key="1">
    <source>
        <dbReference type="ARBA" id="ARBA00004417"/>
    </source>
</evidence>
<dbReference type="InterPro" id="IPR050319">
    <property type="entry name" value="ABC_transp_ATP-bind"/>
</dbReference>
<dbReference type="PANTHER" id="PTHR43776">
    <property type="entry name" value="TRANSPORT ATP-BINDING PROTEIN"/>
    <property type="match status" value="1"/>
</dbReference>
<dbReference type="NCBIfam" id="NF008453">
    <property type="entry name" value="PRK11308.1"/>
    <property type="match status" value="2"/>
</dbReference>
<evidence type="ECO:0000256" key="2">
    <source>
        <dbReference type="ARBA" id="ARBA00005417"/>
    </source>
</evidence>
<feature type="domain" description="ABC transporter" evidence="6">
    <location>
        <begin position="348"/>
        <end position="587"/>
    </location>
</feature>
<dbReference type="Gene3D" id="3.40.50.300">
    <property type="entry name" value="P-loop containing nucleotide triphosphate hydrolases"/>
    <property type="match status" value="2"/>
</dbReference>
<feature type="domain" description="ABC transporter" evidence="6">
    <location>
        <begin position="16"/>
        <end position="260"/>
    </location>
</feature>
<keyword evidence="4" id="KW-0547">Nucleotide-binding</keyword>
<evidence type="ECO:0000256" key="3">
    <source>
        <dbReference type="ARBA" id="ARBA00022448"/>
    </source>
</evidence>
<dbReference type="PROSITE" id="PS50893">
    <property type="entry name" value="ABC_TRANSPORTER_2"/>
    <property type="match status" value="2"/>
</dbReference>
<dbReference type="EMBL" id="WUEZ01000009">
    <property type="protein sequence ID" value="NEI34204.1"/>
    <property type="molecule type" value="Genomic_DNA"/>
</dbReference>
<gene>
    <name evidence="7" type="ORF">GR204_09335</name>
</gene>
<dbReference type="Proteomes" id="UP000471560">
    <property type="component" value="Unassembled WGS sequence"/>
</dbReference>
<accession>A0A6P0B5Q5</accession>
<dbReference type="InterPro" id="IPR003439">
    <property type="entry name" value="ABC_transporter-like_ATP-bd"/>
</dbReference>
<keyword evidence="5 7" id="KW-0067">ATP-binding</keyword>
<comment type="similarity">
    <text evidence="2">Belongs to the ABC transporter superfamily.</text>
</comment>
<evidence type="ECO:0000313" key="7">
    <source>
        <dbReference type="EMBL" id="NEI34204.1"/>
    </source>
</evidence>
<dbReference type="InterPro" id="IPR013563">
    <property type="entry name" value="Oligopep_ABC_C"/>
</dbReference>
<dbReference type="InterPro" id="IPR003593">
    <property type="entry name" value="AAA+_ATPase"/>
</dbReference>
<dbReference type="RefSeq" id="WP_164576366.1">
    <property type="nucleotide sequence ID" value="NZ_WUEZ01000009.1"/>
</dbReference>
<dbReference type="GO" id="GO:0055085">
    <property type="term" value="P:transmembrane transport"/>
    <property type="evidence" value="ECO:0007669"/>
    <property type="project" value="UniProtKB-ARBA"/>
</dbReference>
<dbReference type="GO" id="GO:0016887">
    <property type="term" value="F:ATP hydrolysis activity"/>
    <property type="evidence" value="ECO:0007669"/>
    <property type="project" value="InterPro"/>
</dbReference>
<dbReference type="InterPro" id="IPR027417">
    <property type="entry name" value="P-loop_NTPase"/>
</dbReference>
<dbReference type="NCBIfam" id="TIGR01727">
    <property type="entry name" value="oligo_HPY"/>
    <property type="match status" value="1"/>
</dbReference>
<keyword evidence="3" id="KW-0813">Transport</keyword>
<name>A0A6P0B5Q5_RHILE</name>
<dbReference type="Pfam" id="PF00005">
    <property type="entry name" value="ABC_tran"/>
    <property type="match status" value="2"/>
</dbReference>
<dbReference type="GO" id="GO:0005524">
    <property type="term" value="F:ATP binding"/>
    <property type="evidence" value="ECO:0007669"/>
    <property type="project" value="UniProtKB-KW"/>
</dbReference>
<dbReference type="AlphaFoldDB" id="A0A6P0B5Q5"/>
<dbReference type="Pfam" id="PF08352">
    <property type="entry name" value="oligo_HPY"/>
    <property type="match status" value="1"/>
</dbReference>
<dbReference type="FunFam" id="3.40.50.300:FF:000016">
    <property type="entry name" value="Oligopeptide ABC transporter ATP-binding component"/>
    <property type="match status" value="1"/>
</dbReference>
<dbReference type="PANTHER" id="PTHR43776:SF7">
    <property type="entry name" value="D,D-DIPEPTIDE TRANSPORT ATP-BINDING PROTEIN DDPF-RELATED"/>
    <property type="match status" value="1"/>
</dbReference>
<sequence length="598" mass="64457">MVQNNANAQPVSNLALEVRDLRVSIARTDVDIVKSVSFSLAPGEILGLVGESGSGKTTVGLSALGYCRKGLATSGGSIIIDGQDVLSLSPRQRQKVRGRLVSLIPQDPGTALNPILRIGTQLAECFDHRSSVTEQMLMELLRLVKLPESSGFLRAFPHQLSGGQQQRVGIAMAFANRPRVIVMDEPTTGLDVTTQSHVLETIRGLCREHSVAAIYVSHDLAVVGALCDRIAVMYSGQIVEHGSSSQLFSNPAHPYTRALIQAVPDLDRDSAVSGIPGSAPEPTRRTIGCAFAPRCKSAEQRCRTLTPPTTKLDEGHYVNCIRAGEIRKTEPSVRSIQVEAVADRQVALEVSNLEAFHGASRILKGLSFTIHRGSCVALVGESGSGKTTTARCLAGLHGNQSGRIIFEGEVVAPHASQRSASARQRIQYIFQNPYASLNPRKTIGQSVAMAVEQFEPMSGVETRKRVLAALDEVSLPSGFADRYPQQLSGGQRQRVAIARALIVKPKLLICDEVTSALDVSVQAVVVELLEQLQRDYDLAMLFVTHNLAVASNIAQHVAVMQSGSIVEFGKVADVLRTPVASETQRLLRDTPRFSFAMV</sequence>
<proteinExistence type="inferred from homology"/>
<evidence type="ECO:0000259" key="6">
    <source>
        <dbReference type="PROSITE" id="PS50893"/>
    </source>
</evidence>
<dbReference type="GO" id="GO:0005886">
    <property type="term" value="C:plasma membrane"/>
    <property type="evidence" value="ECO:0007669"/>
    <property type="project" value="UniProtKB-SubCell"/>
</dbReference>
<protein>
    <submittedName>
        <fullName evidence="7">Dipeptide ABC transporter ATP-binding protein</fullName>
    </submittedName>
</protein>
<dbReference type="SUPFAM" id="SSF52540">
    <property type="entry name" value="P-loop containing nucleoside triphosphate hydrolases"/>
    <property type="match status" value="2"/>
</dbReference>
<dbReference type="PROSITE" id="PS00211">
    <property type="entry name" value="ABC_TRANSPORTER_1"/>
    <property type="match status" value="2"/>
</dbReference>
<dbReference type="InterPro" id="IPR017871">
    <property type="entry name" value="ABC_transporter-like_CS"/>
</dbReference>
<dbReference type="CDD" id="cd03257">
    <property type="entry name" value="ABC_NikE_OppD_transporters"/>
    <property type="match status" value="2"/>
</dbReference>
<dbReference type="SMART" id="SM00382">
    <property type="entry name" value="AAA"/>
    <property type="match status" value="2"/>
</dbReference>